<sequence length="387" mass="42061">MGATFTIVFLAMWRPDLIAATMVNVPLFDFSFTSDANPNSSFNEGGAQRVSCDRMWGTVGTGLRMADGTPVYDRLNAGAMARSLEARYVPPIIAFSGRNDSLLGWSEKIPFYRAMRESRAGGTFFWDTRSHTNTATAGAWWPMQDYAYVYRFRANLSFPALSNCSADGDPGDGHAAVGDSIGTINGFVEWAESVEDEPDAWRVILTLRDLTTLWGPVVRAPDSLTVDVTPRRLQRFRVGEQNPWRVVRSSDGAIVQSGNIAADTIGVLTIPAVKVFRSGSQLEIGQRLVTEVGAETPPPEHSRPGIAPVPCPLLGECALMIEWPRSGEATVAILDVAGRRVRTLFRGPADRGRQGVTLDSRGLHGGVYFVRAQQGGASAVRRVAIVD</sequence>
<evidence type="ECO:0000313" key="1">
    <source>
        <dbReference type="EMBL" id="TMQ57123.1"/>
    </source>
</evidence>
<evidence type="ECO:0000313" key="2">
    <source>
        <dbReference type="Proteomes" id="UP000317716"/>
    </source>
</evidence>
<organism evidence="1 2">
    <name type="scientific">Eiseniibacteriota bacterium</name>
    <dbReference type="NCBI Taxonomy" id="2212470"/>
    <lineage>
        <taxon>Bacteria</taxon>
        <taxon>Candidatus Eiseniibacteriota</taxon>
    </lineage>
</organism>
<dbReference type="EMBL" id="VBOS01000136">
    <property type="protein sequence ID" value="TMQ57123.1"/>
    <property type="molecule type" value="Genomic_DNA"/>
</dbReference>
<dbReference type="AlphaFoldDB" id="A0A538T0H3"/>
<comment type="caution">
    <text evidence="1">The sequence shown here is derived from an EMBL/GenBank/DDBJ whole genome shotgun (WGS) entry which is preliminary data.</text>
</comment>
<name>A0A538T0H3_UNCEI</name>
<proteinExistence type="predicted"/>
<dbReference type="Proteomes" id="UP000317716">
    <property type="component" value="Unassembled WGS sequence"/>
</dbReference>
<gene>
    <name evidence="1" type="ORF">E6K72_03965</name>
</gene>
<reference evidence="1 2" key="1">
    <citation type="journal article" date="2019" name="Nat. Microbiol.">
        <title>Mediterranean grassland soil C-N compound turnover is dependent on rainfall and depth, and is mediated by genomically divergent microorganisms.</title>
        <authorList>
            <person name="Diamond S."/>
            <person name="Andeer P.F."/>
            <person name="Li Z."/>
            <person name="Crits-Christoph A."/>
            <person name="Burstein D."/>
            <person name="Anantharaman K."/>
            <person name="Lane K.R."/>
            <person name="Thomas B.C."/>
            <person name="Pan C."/>
            <person name="Northen T.R."/>
            <person name="Banfield J.F."/>
        </authorList>
    </citation>
    <scope>NUCLEOTIDE SEQUENCE [LARGE SCALE GENOMIC DNA]</scope>
    <source>
        <strain evidence="1">WS_2</strain>
    </source>
</reference>
<accession>A0A538T0H3</accession>
<protein>
    <submittedName>
        <fullName evidence="1">T9SS type A sorting domain-containing protein</fullName>
    </submittedName>
</protein>